<dbReference type="EMBL" id="CAJFCW020000006">
    <property type="protein sequence ID" value="CAG9125822.1"/>
    <property type="molecule type" value="Genomic_DNA"/>
</dbReference>
<dbReference type="OrthoDB" id="5824328at2759"/>
<evidence type="ECO:0000313" key="3">
    <source>
        <dbReference type="Proteomes" id="UP000614601"/>
    </source>
</evidence>
<name>A0A811LLI3_9BILA</name>
<reference evidence="2" key="1">
    <citation type="submission" date="2020-09" db="EMBL/GenBank/DDBJ databases">
        <authorList>
            <person name="Kikuchi T."/>
        </authorList>
    </citation>
    <scope>NUCLEOTIDE SEQUENCE</scope>
    <source>
        <strain evidence="2">SH1</strain>
    </source>
</reference>
<keyword evidence="3" id="KW-1185">Reference proteome</keyword>
<dbReference type="Proteomes" id="UP000614601">
    <property type="component" value="Unassembled WGS sequence"/>
</dbReference>
<proteinExistence type="predicted"/>
<accession>A0A811LLI3</accession>
<keyword evidence="1" id="KW-1133">Transmembrane helix</keyword>
<feature type="transmembrane region" description="Helical" evidence="1">
    <location>
        <begin position="101"/>
        <end position="123"/>
    </location>
</feature>
<keyword evidence="1" id="KW-0812">Transmembrane</keyword>
<keyword evidence="1" id="KW-0472">Membrane</keyword>
<organism evidence="2 3">
    <name type="scientific">Bursaphelenchus okinawaensis</name>
    <dbReference type="NCBI Taxonomy" id="465554"/>
    <lineage>
        <taxon>Eukaryota</taxon>
        <taxon>Metazoa</taxon>
        <taxon>Ecdysozoa</taxon>
        <taxon>Nematoda</taxon>
        <taxon>Chromadorea</taxon>
        <taxon>Rhabditida</taxon>
        <taxon>Tylenchina</taxon>
        <taxon>Tylenchomorpha</taxon>
        <taxon>Aphelenchoidea</taxon>
        <taxon>Aphelenchoididae</taxon>
        <taxon>Bursaphelenchus</taxon>
    </lineage>
</organism>
<evidence type="ECO:0000313" key="2">
    <source>
        <dbReference type="EMBL" id="CAD5229116.1"/>
    </source>
</evidence>
<protein>
    <submittedName>
        <fullName evidence="2">Uncharacterized protein</fullName>
    </submittedName>
</protein>
<comment type="caution">
    <text evidence="2">The sequence shown here is derived from an EMBL/GenBank/DDBJ whole genome shotgun (WGS) entry which is preliminary data.</text>
</comment>
<evidence type="ECO:0000256" key="1">
    <source>
        <dbReference type="SAM" id="Phobius"/>
    </source>
</evidence>
<dbReference type="AlphaFoldDB" id="A0A811LLI3"/>
<gene>
    <name evidence="2" type="ORF">BOKJ2_LOCUS13175</name>
</gene>
<dbReference type="EMBL" id="CAJFDH010000006">
    <property type="protein sequence ID" value="CAD5229116.1"/>
    <property type="molecule type" value="Genomic_DNA"/>
</dbReference>
<sequence length="169" mass="18919">MNEHNMNEEKEVNFGQLFSDVSRTVDKVRSMFNGDAPGIHVEAASPMVNDTTAHSRMSSGSPLAGLFGGQSTCFKTCGMEDIQIAAKRAGDLFVTLQTCTIILTAVVVTCMVVTMLVGLLWFYRHERRQSIMEMDQECSTSKSTVLPRYFKDHIFGNDKDDDNNEKHKE</sequence>
<dbReference type="Proteomes" id="UP000783686">
    <property type="component" value="Unassembled WGS sequence"/>
</dbReference>